<name>A0A8S0FYS2_ECOLX</name>
<organism evidence="1 2">
    <name type="scientific">Escherichia coli</name>
    <dbReference type="NCBI Taxonomy" id="562"/>
    <lineage>
        <taxon>Bacteria</taxon>
        <taxon>Pseudomonadati</taxon>
        <taxon>Pseudomonadota</taxon>
        <taxon>Gammaproteobacteria</taxon>
        <taxon>Enterobacterales</taxon>
        <taxon>Enterobacteriaceae</taxon>
        <taxon>Escherichia</taxon>
    </lineage>
</organism>
<dbReference type="AlphaFoldDB" id="A0A8S0FYS2"/>
<accession>A0A8S0FYS2</accession>
<evidence type="ECO:0000313" key="2">
    <source>
        <dbReference type="Proteomes" id="UP000467488"/>
    </source>
</evidence>
<dbReference type="Proteomes" id="UP000467488">
    <property type="component" value="Chromosome"/>
</dbReference>
<reference evidence="1 2" key="1">
    <citation type="submission" date="2020-01" db="EMBL/GenBank/DDBJ databases">
        <title>Dynamics of blaIMP-6 dissemination in carbapenem resistant Enterobacteriacea isolated from regional surveillance in Osaka, Japan.</title>
        <authorList>
            <person name="Abe R."/>
            <person name="Akeda Y."/>
            <person name="Sugawara Y."/>
            <person name="Yamamoto N."/>
            <person name="Tomono K."/>
            <person name="Takeuchi D."/>
            <person name="Kawahara R."/>
            <person name="Hamada S."/>
        </authorList>
    </citation>
    <scope>NUCLEOTIDE SEQUENCE [LARGE SCALE GENOMIC DNA]</scope>
    <source>
        <strain evidence="1 2">E300</strain>
    </source>
</reference>
<dbReference type="EMBL" id="AP022360">
    <property type="protein sequence ID" value="BBU85277.1"/>
    <property type="molecule type" value="Genomic_DNA"/>
</dbReference>
<proteinExistence type="predicted"/>
<evidence type="ECO:0000313" key="1">
    <source>
        <dbReference type="EMBL" id="BBU85277.1"/>
    </source>
</evidence>
<protein>
    <submittedName>
        <fullName evidence="1">Uncharacterized protein</fullName>
    </submittedName>
</protein>
<sequence>MLVDVVVAKEELAIPPQIKLEQAKGFSLYMLRAIISGRGDEVIELAKTNWLR</sequence>
<dbReference type="Gene3D" id="3.40.50.970">
    <property type="match status" value="1"/>
</dbReference>
<gene>
    <name evidence="1" type="ORF">EIMP300_66770</name>
</gene>